<evidence type="ECO:0000256" key="5">
    <source>
        <dbReference type="ARBA" id="ARBA00022989"/>
    </source>
</evidence>
<evidence type="ECO:0000256" key="1">
    <source>
        <dbReference type="ARBA" id="ARBA00004651"/>
    </source>
</evidence>
<dbReference type="KEGG" id="nla:NLA_16830"/>
<feature type="transmembrane region" description="Helical" evidence="7">
    <location>
        <begin position="193"/>
        <end position="215"/>
    </location>
</feature>
<protein>
    <submittedName>
        <fullName evidence="9">Putative ABC transporter, permease protein</fullName>
    </submittedName>
</protein>
<keyword evidence="3" id="KW-1003">Cell membrane</keyword>
<proteinExistence type="inferred from homology"/>
<dbReference type="CDD" id="cd06261">
    <property type="entry name" value="TM_PBP2"/>
    <property type="match status" value="1"/>
</dbReference>
<evidence type="ECO:0000313" key="9">
    <source>
        <dbReference type="EMBL" id="CBN87888.1"/>
    </source>
</evidence>
<dbReference type="Gene3D" id="1.10.3720.10">
    <property type="entry name" value="MetI-like"/>
    <property type="match status" value="1"/>
</dbReference>
<reference evidence="9 10" key="1">
    <citation type="journal article" date="2010" name="BMC Genomics">
        <title>Independent evolution of the core and accessory gene sets in the genus Neisseria: insights gained from the genome of Neisseria lactamica isolate 020-06.</title>
        <authorList>
            <person name="Bennett J.S."/>
            <person name="Bentley S.D."/>
            <person name="Vernikos G.S."/>
            <person name="Quail M.A."/>
            <person name="Cherevach I."/>
            <person name="White B."/>
            <person name="Parkhill J."/>
            <person name="Maiden M.C."/>
        </authorList>
    </citation>
    <scope>NUCLEOTIDE SEQUENCE [LARGE SCALE GENOMIC DNA]</scope>
    <source>
        <strain evidence="9 10">020-06</strain>
    </source>
</reference>
<dbReference type="HOGENOM" id="CLU_046113_4_0_4"/>
<dbReference type="eggNOG" id="COG0600">
    <property type="taxonomic scope" value="Bacteria"/>
</dbReference>
<dbReference type="InterPro" id="IPR035906">
    <property type="entry name" value="MetI-like_sf"/>
</dbReference>
<dbReference type="PANTHER" id="PTHR30151">
    <property type="entry name" value="ALKANE SULFONATE ABC TRANSPORTER-RELATED, MEMBRANE SUBUNIT"/>
    <property type="match status" value="1"/>
</dbReference>
<feature type="domain" description="ABC transmembrane type-1" evidence="8">
    <location>
        <begin position="84"/>
        <end position="264"/>
    </location>
</feature>
<feature type="transmembrane region" description="Helical" evidence="7">
    <location>
        <begin position="246"/>
        <end position="264"/>
    </location>
</feature>
<feature type="transmembrane region" description="Helical" evidence="7">
    <location>
        <begin position="25"/>
        <end position="52"/>
    </location>
</feature>
<feature type="transmembrane region" description="Helical" evidence="7">
    <location>
        <begin position="150"/>
        <end position="172"/>
    </location>
</feature>
<evidence type="ECO:0000256" key="2">
    <source>
        <dbReference type="ARBA" id="ARBA00022448"/>
    </source>
</evidence>
<organism evidence="9 10">
    <name type="scientific">Neisseria lactamica (strain 020-06)</name>
    <dbReference type="NCBI Taxonomy" id="489653"/>
    <lineage>
        <taxon>Bacteria</taxon>
        <taxon>Pseudomonadati</taxon>
        <taxon>Pseudomonadota</taxon>
        <taxon>Betaproteobacteria</taxon>
        <taxon>Neisseriales</taxon>
        <taxon>Neisseriaceae</taxon>
        <taxon>Neisseria</taxon>
    </lineage>
</organism>
<name>E4ZEV2_NEIL0</name>
<dbReference type="SUPFAM" id="SSF161098">
    <property type="entry name" value="MetI-like"/>
    <property type="match status" value="1"/>
</dbReference>
<evidence type="ECO:0000256" key="3">
    <source>
        <dbReference type="ARBA" id="ARBA00022475"/>
    </source>
</evidence>
<dbReference type="EMBL" id="FN995097">
    <property type="protein sequence ID" value="CBN87888.1"/>
    <property type="molecule type" value="Genomic_DNA"/>
</dbReference>
<accession>E4ZEV2</accession>
<evidence type="ECO:0000259" key="8">
    <source>
        <dbReference type="PROSITE" id="PS50928"/>
    </source>
</evidence>
<dbReference type="PROSITE" id="PS50928">
    <property type="entry name" value="ABC_TM1"/>
    <property type="match status" value="1"/>
</dbReference>
<comment type="subcellular location">
    <subcellularLocation>
        <location evidence="1 7">Cell membrane</location>
        <topology evidence="1 7">Multi-pass membrane protein</topology>
    </subcellularLocation>
</comment>
<gene>
    <name evidence="9" type="ordered locus">NLA_16830</name>
</gene>
<comment type="similarity">
    <text evidence="7">Belongs to the binding-protein-dependent transport system permease family.</text>
</comment>
<keyword evidence="2 7" id="KW-0813">Transport</keyword>
<feature type="transmembrane region" description="Helical" evidence="7">
    <location>
        <begin position="122"/>
        <end position="144"/>
    </location>
</feature>
<keyword evidence="4 7" id="KW-0812">Transmembrane</keyword>
<feature type="transmembrane region" description="Helical" evidence="7">
    <location>
        <begin position="88"/>
        <end position="110"/>
    </location>
</feature>
<dbReference type="Pfam" id="PF00528">
    <property type="entry name" value="BPD_transp_1"/>
    <property type="match status" value="1"/>
</dbReference>
<dbReference type="AlphaFoldDB" id="E4ZEV2"/>
<dbReference type="PANTHER" id="PTHR30151:SF0">
    <property type="entry name" value="ABC TRANSPORTER PERMEASE PROTEIN MJ0413-RELATED"/>
    <property type="match status" value="1"/>
</dbReference>
<dbReference type="GO" id="GO:0005886">
    <property type="term" value="C:plasma membrane"/>
    <property type="evidence" value="ECO:0007669"/>
    <property type="project" value="UniProtKB-SubCell"/>
</dbReference>
<sequence length="277" mass="30246">MPKHNDKPTPQTMIKTDKIRKPQPALFYIIDYLWSGFAGLSVAMVVVALWAWGSAVFGGFMLPAPVEVFQKSLDLLKHFQENEIGISLWRSVVGISVALVAGLAAGLVAGSFKTAMALLKPVITVLLAMPPIIWVVMALFWFGFGNPSVLFTIIVLVAPLTFASAAVGMASVNKQHEELFDAYKLGRLKKIRYLYIPHLTGYVISSIGVAAAMGVKVVIMAELLGASEGVGARIADARAMLETSTVMAYVVLVIVFVSLFEYLITKPLEILFMPWRR</sequence>
<dbReference type="InterPro" id="IPR000515">
    <property type="entry name" value="MetI-like"/>
</dbReference>
<dbReference type="GO" id="GO:0055085">
    <property type="term" value="P:transmembrane transport"/>
    <property type="evidence" value="ECO:0007669"/>
    <property type="project" value="InterPro"/>
</dbReference>
<evidence type="ECO:0000313" key="10">
    <source>
        <dbReference type="Proteomes" id="UP000008723"/>
    </source>
</evidence>
<evidence type="ECO:0000256" key="6">
    <source>
        <dbReference type="ARBA" id="ARBA00023136"/>
    </source>
</evidence>
<evidence type="ECO:0000256" key="4">
    <source>
        <dbReference type="ARBA" id="ARBA00022692"/>
    </source>
</evidence>
<keyword evidence="6 7" id="KW-0472">Membrane</keyword>
<keyword evidence="5 7" id="KW-1133">Transmembrane helix</keyword>
<evidence type="ECO:0000256" key="7">
    <source>
        <dbReference type="RuleBase" id="RU363032"/>
    </source>
</evidence>
<dbReference type="Proteomes" id="UP000008723">
    <property type="component" value="Chromosome"/>
</dbReference>